<evidence type="ECO:0000313" key="1">
    <source>
        <dbReference type="EMBL" id="MFD0287559.1"/>
    </source>
</evidence>
<proteinExistence type="predicted"/>
<accession>A0ABW2VVZ8</accession>
<reference evidence="2" key="1">
    <citation type="journal article" date="2014" name="Int. J. Syst. Evol. Microbiol.">
        <title>Complete genome of a new Firmicutes species belonging to the dominant human colonic microbiota ('Ruminococcus bicirculans') reveals two chromosomes and a selective capacity to utilize plant glucans.</title>
        <authorList>
            <consortium name="NISC Comparative Sequencing Program"/>
            <person name="Wegmann U."/>
            <person name="Louis P."/>
            <person name="Goesmann A."/>
            <person name="Henrissat B."/>
            <person name="Duncan S.H."/>
            <person name="Flint H.J."/>
        </authorList>
    </citation>
    <scope>NUCLEOTIDE SEQUENCE</scope>
    <source>
        <strain evidence="2">CGMCC 4.7198</strain>
    </source>
</reference>
<evidence type="ECO:0000313" key="2">
    <source>
        <dbReference type="EMBL" id="MFD0287630.1"/>
    </source>
</evidence>
<reference evidence="3" key="2">
    <citation type="journal article" date="2019" name="Int. J. Syst. Evol. Microbiol.">
        <title>The Global Catalogue of Microorganisms (GCM) 10K type strain sequencing project: providing services to taxonomists for standard genome sequencing and annotation.</title>
        <authorList>
            <consortium name="The Broad Institute Genomics Platform"/>
            <consortium name="The Broad Institute Genome Sequencing Center for Infectious Disease"/>
            <person name="Wu L."/>
            <person name="Ma J."/>
        </authorList>
    </citation>
    <scope>NUCLEOTIDE SEQUENCE [LARGE SCALE GENOMIC DNA]</scope>
    <source>
        <strain evidence="3">CGMCC 4.7198</strain>
    </source>
</reference>
<protein>
    <submittedName>
        <fullName evidence="2">Uncharacterized protein</fullName>
    </submittedName>
</protein>
<keyword evidence="3" id="KW-1185">Reference proteome</keyword>
<comment type="caution">
    <text evidence="2">The sequence shown here is derived from an EMBL/GenBank/DDBJ whole genome shotgun (WGS) entry which is preliminary data.</text>
</comment>
<sequence>MADHAPFTEAAAPVRTAIYINRRSVLRLEIPMAYTMTPHNDGWRITFDAPGKLRLLMNEGHNDLLDVKIGDFLLSSGEDLFLSLQQAAAVASAGAHAGAGVVS</sequence>
<dbReference type="RefSeq" id="WP_381264975.1">
    <property type="nucleotide sequence ID" value="NZ_JBHTBI010000133.1"/>
</dbReference>
<organism evidence="2 3">
    <name type="scientific">Streptomyces lutosisoli</name>
    <dbReference type="NCBI Taxonomy" id="2665721"/>
    <lineage>
        <taxon>Bacteria</taxon>
        <taxon>Bacillati</taxon>
        <taxon>Actinomycetota</taxon>
        <taxon>Actinomycetes</taxon>
        <taxon>Kitasatosporales</taxon>
        <taxon>Streptomycetaceae</taxon>
        <taxon>Streptomyces</taxon>
    </lineage>
</organism>
<dbReference type="EMBL" id="JBHTEC010000001">
    <property type="protein sequence ID" value="MFD0287559.1"/>
    <property type="molecule type" value="Genomic_DNA"/>
</dbReference>
<evidence type="ECO:0000313" key="3">
    <source>
        <dbReference type="Proteomes" id="UP001596957"/>
    </source>
</evidence>
<reference evidence="2" key="3">
    <citation type="submission" date="2024-09" db="EMBL/GenBank/DDBJ databases">
        <authorList>
            <person name="Sun Q."/>
            <person name="Mori K."/>
        </authorList>
    </citation>
    <scope>NUCLEOTIDE SEQUENCE</scope>
    <source>
        <strain evidence="2">CGMCC 4.7198</strain>
    </source>
</reference>
<gene>
    <name evidence="1" type="ORF">ACFQZP_39185</name>
    <name evidence="2" type="ORF">ACFQZP_39605</name>
</gene>
<name>A0ABW2VVZ8_9ACTN</name>
<dbReference type="EMBL" id="JBHTEC010000003">
    <property type="protein sequence ID" value="MFD0287630.1"/>
    <property type="molecule type" value="Genomic_DNA"/>
</dbReference>
<dbReference type="Proteomes" id="UP001596957">
    <property type="component" value="Unassembled WGS sequence"/>
</dbReference>